<dbReference type="Proteomes" id="UP001219525">
    <property type="component" value="Unassembled WGS sequence"/>
</dbReference>
<keyword evidence="2" id="KW-1185">Reference proteome</keyword>
<evidence type="ECO:0000313" key="2">
    <source>
        <dbReference type="Proteomes" id="UP001219525"/>
    </source>
</evidence>
<sequence>MVHRNKKQKAAADAAREHFRNPSTIAAIKMHVPGSTGIAELVEQFHQLHECLDSIEEVINFGLKMEDPVKGVCESLRQKNNTWKEEQKQASGVADHHVKRSFIRHLGLNAERKSLDEIRKLQQLPNSPLPGSSYENPKIENRSRSTEHLPCGRFLADIAHENHEVIDNAHGFRIVGPEESVIFISTVDAETDVELVVLREIALGTPYGDSLYRFITKVVVTACNLRRNCRPTHEGTMTQGGYNGGPRHLLVYQLAKSYVKKISHEVAVEHDLDVIAAATIVWNIAVAFLPTEVVDEIQHYWDESNLPRLATRNVPTGDGYQLEIDDTLYKFPLHPRAPPELYSRSHTDATYAGWCISLNSHRTQPTTGTTGSGPLLPDGGGNFVDCSLKVKVIQARGTLLAHRPNQVHGSTRLFGTRALGVSIPFTQRLKNAFDKAEKKVMEYTEWDQYVDLT</sequence>
<comment type="caution">
    <text evidence="1">The sequence shown here is derived from an EMBL/GenBank/DDBJ whole genome shotgun (WGS) entry which is preliminary data.</text>
</comment>
<name>A0AAD6V2M1_9AGAR</name>
<dbReference type="EMBL" id="JARJCW010000061">
    <property type="protein sequence ID" value="KAJ7200857.1"/>
    <property type="molecule type" value="Genomic_DNA"/>
</dbReference>
<gene>
    <name evidence="1" type="ORF">GGX14DRAFT_400460</name>
</gene>
<proteinExistence type="predicted"/>
<evidence type="ECO:0000313" key="1">
    <source>
        <dbReference type="EMBL" id="KAJ7200857.1"/>
    </source>
</evidence>
<dbReference type="AlphaFoldDB" id="A0AAD6V2M1"/>
<reference evidence="1" key="1">
    <citation type="submission" date="2023-03" db="EMBL/GenBank/DDBJ databases">
        <title>Massive genome expansion in bonnet fungi (Mycena s.s.) driven by repeated elements and novel gene families across ecological guilds.</title>
        <authorList>
            <consortium name="Lawrence Berkeley National Laboratory"/>
            <person name="Harder C.B."/>
            <person name="Miyauchi S."/>
            <person name="Viragh M."/>
            <person name="Kuo A."/>
            <person name="Thoen E."/>
            <person name="Andreopoulos B."/>
            <person name="Lu D."/>
            <person name="Skrede I."/>
            <person name="Drula E."/>
            <person name="Henrissat B."/>
            <person name="Morin E."/>
            <person name="Kohler A."/>
            <person name="Barry K."/>
            <person name="LaButti K."/>
            <person name="Morin E."/>
            <person name="Salamov A."/>
            <person name="Lipzen A."/>
            <person name="Mereny Z."/>
            <person name="Hegedus B."/>
            <person name="Baldrian P."/>
            <person name="Stursova M."/>
            <person name="Weitz H."/>
            <person name="Taylor A."/>
            <person name="Grigoriev I.V."/>
            <person name="Nagy L.G."/>
            <person name="Martin F."/>
            <person name="Kauserud H."/>
        </authorList>
    </citation>
    <scope>NUCLEOTIDE SEQUENCE</scope>
    <source>
        <strain evidence="1">9144</strain>
    </source>
</reference>
<organism evidence="1 2">
    <name type="scientific">Mycena pura</name>
    <dbReference type="NCBI Taxonomy" id="153505"/>
    <lineage>
        <taxon>Eukaryota</taxon>
        <taxon>Fungi</taxon>
        <taxon>Dikarya</taxon>
        <taxon>Basidiomycota</taxon>
        <taxon>Agaricomycotina</taxon>
        <taxon>Agaricomycetes</taxon>
        <taxon>Agaricomycetidae</taxon>
        <taxon>Agaricales</taxon>
        <taxon>Marasmiineae</taxon>
        <taxon>Mycenaceae</taxon>
        <taxon>Mycena</taxon>
    </lineage>
</organism>
<protein>
    <submittedName>
        <fullName evidence="1">Uncharacterized protein</fullName>
    </submittedName>
</protein>
<accession>A0AAD6V2M1</accession>